<dbReference type="InterPro" id="IPR001881">
    <property type="entry name" value="EGF-like_Ca-bd_dom"/>
</dbReference>
<dbReference type="EMBL" id="CALNXJ010000020">
    <property type="protein sequence ID" value="CAH3124735.1"/>
    <property type="molecule type" value="Genomic_DNA"/>
</dbReference>
<keyword evidence="4" id="KW-0472">Membrane</keyword>
<dbReference type="Pfam" id="PF00100">
    <property type="entry name" value="Zona_pellucida"/>
    <property type="match status" value="1"/>
</dbReference>
<dbReference type="PANTHER" id="PTHR14002">
    <property type="entry name" value="ENDOGLIN/TGF-BETA RECEPTOR TYPE III"/>
    <property type="match status" value="1"/>
</dbReference>
<keyword evidence="1" id="KW-0732">Signal</keyword>
<dbReference type="Gene3D" id="2.60.40.3210">
    <property type="entry name" value="Zona pellucida, ZP-N domain"/>
    <property type="match status" value="1"/>
</dbReference>
<evidence type="ECO:0000313" key="7">
    <source>
        <dbReference type="Proteomes" id="UP001159428"/>
    </source>
</evidence>
<dbReference type="Gene3D" id="2.60.40.4100">
    <property type="entry name" value="Zona pellucida, ZP-C domain"/>
    <property type="match status" value="1"/>
</dbReference>
<keyword evidence="7" id="KW-1185">Reference proteome</keyword>
<dbReference type="SMART" id="SM00179">
    <property type="entry name" value="EGF_CA"/>
    <property type="match status" value="1"/>
</dbReference>
<accession>A0AAU9WTQ4</accession>
<gene>
    <name evidence="6" type="ORF">PMEA_00011455</name>
</gene>
<keyword evidence="4" id="KW-1133">Transmembrane helix</keyword>
<dbReference type="Gene3D" id="2.10.25.10">
    <property type="entry name" value="Laminin"/>
    <property type="match status" value="1"/>
</dbReference>
<dbReference type="PROSITE" id="PS01187">
    <property type="entry name" value="EGF_CA"/>
    <property type="match status" value="1"/>
</dbReference>
<evidence type="ECO:0000259" key="5">
    <source>
        <dbReference type="PROSITE" id="PS51034"/>
    </source>
</evidence>
<sequence>ADINECTKQNGGCSHRCTNTDGSFTCSCPDPELNLAPDRRTCVADDVDIKCFKNHMSITLPKTLLHGLSREHVTLRDLNCVATETNTHYTLTTAFTDCGTTATFRKGAVVYSNTVLEIPVEGDAVVTRVREIEIPFSCYFKSSGDAISVGYKPDIRKLVVDEDGKGNFSLNLDMFADKKFTLPYREEDYPVQIKQKQDLRFRASVKSEDKNLSVLVENCFATSSKNTYLAAKYYLVKNGCCVDKTTKFVPTPKTEESRFSIEGFKFIADHPFVFLHCQMRICDSDDLNSRCSQGCLKGSREKRDANNKDKLYSMVQGPLTIDDDLEETKANQKTVKDATIPAVLSLLVLAVICIVGMIWLDHKRKRVARVYTP</sequence>
<dbReference type="Pfam" id="PF14670">
    <property type="entry name" value="FXa_inhibition"/>
    <property type="match status" value="1"/>
</dbReference>
<feature type="non-terminal residue" evidence="6">
    <location>
        <position position="1"/>
    </location>
</feature>
<dbReference type="InterPro" id="IPR055356">
    <property type="entry name" value="ZP-N"/>
</dbReference>
<dbReference type="Pfam" id="PF23344">
    <property type="entry name" value="ZP-N"/>
    <property type="match status" value="1"/>
</dbReference>
<dbReference type="InterPro" id="IPR055355">
    <property type="entry name" value="ZP-C"/>
</dbReference>
<dbReference type="AlphaFoldDB" id="A0AAU9WTQ4"/>
<dbReference type="CDD" id="cd00054">
    <property type="entry name" value="EGF_CA"/>
    <property type="match status" value="1"/>
</dbReference>
<dbReference type="SUPFAM" id="SSF57196">
    <property type="entry name" value="EGF/Laminin"/>
    <property type="match status" value="1"/>
</dbReference>
<dbReference type="InterPro" id="IPR001507">
    <property type="entry name" value="ZP_dom"/>
</dbReference>
<keyword evidence="3" id="KW-0325">Glycoprotein</keyword>
<keyword evidence="4" id="KW-0812">Transmembrane</keyword>
<evidence type="ECO:0000256" key="1">
    <source>
        <dbReference type="ARBA" id="ARBA00022729"/>
    </source>
</evidence>
<name>A0AAU9WTQ4_9CNID</name>
<dbReference type="PANTHER" id="PTHR14002:SF43">
    <property type="entry name" value="DELTA-LIKE PROTEIN"/>
    <property type="match status" value="1"/>
</dbReference>
<evidence type="ECO:0000256" key="2">
    <source>
        <dbReference type="ARBA" id="ARBA00023157"/>
    </source>
</evidence>
<keyword evidence="2" id="KW-1015">Disulfide bond</keyword>
<organism evidence="6 7">
    <name type="scientific">Pocillopora meandrina</name>
    <dbReference type="NCBI Taxonomy" id="46732"/>
    <lineage>
        <taxon>Eukaryota</taxon>
        <taxon>Metazoa</taxon>
        <taxon>Cnidaria</taxon>
        <taxon>Anthozoa</taxon>
        <taxon>Hexacorallia</taxon>
        <taxon>Scleractinia</taxon>
        <taxon>Astrocoeniina</taxon>
        <taxon>Pocilloporidae</taxon>
        <taxon>Pocillopora</taxon>
    </lineage>
</organism>
<dbReference type="GO" id="GO:0005509">
    <property type="term" value="F:calcium ion binding"/>
    <property type="evidence" value="ECO:0007669"/>
    <property type="project" value="InterPro"/>
</dbReference>
<proteinExistence type="predicted"/>
<dbReference type="SMART" id="SM00241">
    <property type="entry name" value="ZP"/>
    <property type="match status" value="1"/>
</dbReference>
<dbReference type="Proteomes" id="UP001159428">
    <property type="component" value="Unassembled WGS sequence"/>
</dbReference>
<evidence type="ECO:0000313" key="6">
    <source>
        <dbReference type="EMBL" id="CAH3124735.1"/>
    </source>
</evidence>
<evidence type="ECO:0000256" key="4">
    <source>
        <dbReference type="SAM" id="Phobius"/>
    </source>
</evidence>
<dbReference type="PROSITE" id="PS51034">
    <property type="entry name" value="ZP_2"/>
    <property type="match status" value="1"/>
</dbReference>
<dbReference type="PRINTS" id="PR00023">
    <property type="entry name" value="ZPELLUCIDA"/>
</dbReference>
<feature type="domain" description="ZP" evidence="5">
    <location>
        <begin position="50"/>
        <end position="298"/>
    </location>
</feature>
<evidence type="ECO:0000256" key="3">
    <source>
        <dbReference type="ARBA" id="ARBA00023180"/>
    </source>
</evidence>
<dbReference type="InterPro" id="IPR018097">
    <property type="entry name" value="EGF_Ca-bd_CS"/>
</dbReference>
<dbReference type="InterPro" id="IPR042235">
    <property type="entry name" value="ZP-C_dom"/>
</dbReference>
<protein>
    <recommendedName>
        <fullName evidence="5">ZP domain-containing protein</fullName>
    </recommendedName>
</protein>
<comment type="caution">
    <text evidence="6">The sequence shown here is derived from an EMBL/GenBank/DDBJ whole genome shotgun (WGS) entry which is preliminary data.</text>
</comment>
<reference evidence="6 7" key="1">
    <citation type="submission" date="2022-05" db="EMBL/GenBank/DDBJ databases">
        <authorList>
            <consortium name="Genoscope - CEA"/>
            <person name="William W."/>
        </authorList>
    </citation>
    <scope>NUCLEOTIDE SEQUENCE [LARGE SCALE GENOMIC DNA]</scope>
</reference>
<dbReference type="InterPro" id="IPR048290">
    <property type="entry name" value="ZP_chr"/>
</dbReference>
<feature type="transmembrane region" description="Helical" evidence="4">
    <location>
        <begin position="338"/>
        <end position="360"/>
    </location>
</feature>